<protein>
    <recommendedName>
        <fullName evidence="3">isochorismate synthase</fullName>
        <ecNumber evidence="3">5.4.4.2</ecNumber>
    </recommendedName>
    <alternativeName>
        <fullName evidence="5">Isochorismate mutase</fullName>
    </alternativeName>
</protein>
<dbReference type="Pfam" id="PF00425">
    <property type="entry name" value="Chorismate_bind"/>
    <property type="match status" value="1"/>
</dbReference>
<sequence>MHSPKRIELAEIFQKVEGQRAANLPFAIYSFPNSQEIFTVFQNDDVEHYALDFQESGFLFAPFDSEQNSILLKPDSFFVSEYIVQDQIFFKEINPSNRGKEEHINLINKSINEIKAGNLEKVVLSRMINVETNSSFLAMLKLALQLYTNAFCYVWYHPKVGMWLGASPEQLLSVNKGVLRTTSLAGTLPVVDDEKAQWTKKELDEQQMVTTFLLEELKEILNDIEVSKVESIKAGSLWHLKTNITATLTKKNDLKELIYKMHPSPAVCGLPKKRAKKFIRAHEGYARSFYTGFLGELNLGQSANTSLFVNLRCMSLNQNQATIFVGGGITKDSNPENEWEETENKTRTMLSLL</sequence>
<dbReference type="InterPro" id="IPR015890">
    <property type="entry name" value="Chorismate_C"/>
</dbReference>
<evidence type="ECO:0000256" key="4">
    <source>
        <dbReference type="ARBA" id="ARBA00023235"/>
    </source>
</evidence>
<proteinExistence type="inferred from homology"/>
<dbReference type="InterPro" id="IPR005801">
    <property type="entry name" value="ADC_synthase"/>
</dbReference>
<dbReference type="PANTHER" id="PTHR42839:SF2">
    <property type="entry name" value="ISOCHORISMATE SYNTHASE ENTC"/>
    <property type="match status" value="1"/>
</dbReference>
<feature type="domain" description="Chorismate-utilising enzyme C-terminal" evidence="6">
    <location>
        <begin position="100"/>
        <end position="345"/>
    </location>
</feature>
<dbReference type="EMBL" id="JAVRHR010000002">
    <property type="protein sequence ID" value="MDT0607358.1"/>
    <property type="molecule type" value="Genomic_DNA"/>
</dbReference>
<evidence type="ECO:0000313" key="7">
    <source>
        <dbReference type="EMBL" id="MDT0607358.1"/>
    </source>
</evidence>
<name>A0ABU3AAZ5_9FLAO</name>
<keyword evidence="4" id="KW-0413">Isomerase</keyword>
<evidence type="ECO:0000256" key="1">
    <source>
        <dbReference type="ARBA" id="ARBA00000799"/>
    </source>
</evidence>
<dbReference type="EC" id="5.4.4.2" evidence="3"/>
<reference evidence="7 8" key="1">
    <citation type="submission" date="2023-09" db="EMBL/GenBank/DDBJ databases">
        <authorList>
            <person name="Rey-Velasco X."/>
        </authorList>
    </citation>
    <scope>NUCLEOTIDE SEQUENCE [LARGE SCALE GENOMIC DNA]</scope>
    <source>
        <strain evidence="7 8">F388</strain>
    </source>
</reference>
<gene>
    <name evidence="7" type="ORF">RM706_09975</name>
</gene>
<dbReference type="Gene3D" id="3.60.120.10">
    <property type="entry name" value="Anthranilate synthase"/>
    <property type="match status" value="1"/>
</dbReference>
<keyword evidence="8" id="KW-1185">Reference proteome</keyword>
<accession>A0ABU3AAZ5</accession>
<dbReference type="InterPro" id="IPR004561">
    <property type="entry name" value="IsoChor_synthase"/>
</dbReference>
<comment type="caution">
    <text evidence="7">The sequence shown here is derived from an EMBL/GenBank/DDBJ whole genome shotgun (WGS) entry which is preliminary data.</text>
</comment>
<comment type="catalytic activity">
    <reaction evidence="1">
        <text>chorismate = isochorismate</text>
        <dbReference type="Rhea" id="RHEA:18985"/>
        <dbReference type="ChEBI" id="CHEBI:29748"/>
        <dbReference type="ChEBI" id="CHEBI:29780"/>
        <dbReference type="EC" id="5.4.4.2"/>
    </reaction>
</comment>
<dbReference type="NCBIfam" id="TIGR00543">
    <property type="entry name" value="isochor_syn"/>
    <property type="match status" value="1"/>
</dbReference>
<organism evidence="7 8">
    <name type="scientific">Croceitalea rosinachiae</name>
    <dbReference type="NCBI Taxonomy" id="3075596"/>
    <lineage>
        <taxon>Bacteria</taxon>
        <taxon>Pseudomonadati</taxon>
        <taxon>Bacteroidota</taxon>
        <taxon>Flavobacteriia</taxon>
        <taxon>Flavobacteriales</taxon>
        <taxon>Flavobacteriaceae</taxon>
        <taxon>Croceitalea</taxon>
    </lineage>
</organism>
<dbReference type="SUPFAM" id="SSF56322">
    <property type="entry name" value="ADC synthase"/>
    <property type="match status" value="1"/>
</dbReference>
<evidence type="ECO:0000256" key="3">
    <source>
        <dbReference type="ARBA" id="ARBA00012824"/>
    </source>
</evidence>
<evidence type="ECO:0000313" key="8">
    <source>
        <dbReference type="Proteomes" id="UP001255246"/>
    </source>
</evidence>
<evidence type="ECO:0000256" key="2">
    <source>
        <dbReference type="ARBA" id="ARBA00005297"/>
    </source>
</evidence>
<evidence type="ECO:0000256" key="5">
    <source>
        <dbReference type="ARBA" id="ARBA00041564"/>
    </source>
</evidence>
<comment type="similarity">
    <text evidence="2">Belongs to the isochorismate synthase family.</text>
</comment>
<dbReference type="Proteomes" id="UP001255246">
    <property type="component" value="Unassembled WGS sequence"/>
</dbReference>
<dbReference type="RefSeq" id="WP_311350973.1">
    <property type="nucleotide sequence ID" value="NZ_JAVRHR010000002.1"/>
</dbReference>
<evidence type="ECO:0000259" key="6">
    <source>
        <dbReference type="Pfam" id="PF00425"/>
    </source>
</evidence>
<dbReference type="PANTHER" id="PTHR42839">
    <property type="entry name" value="ISOCHORISMATE SYNTHASE ENTC"/>
    <property type="match status" value="1"/>
</dbReference>